<organism evidence="6 7">
    <name type="scientific">Saccharibacillus alkalitolerans</name>
    <dbReference type="NCBI Taxonomy" id="2705290"/>
    <lineage>
        <taxon>Bacteria</taxon>
        <taxon>Bacillati</taxon>
        <taxon>Bacillota</taxon>
        <taxon>Bacilli</taxon>
        <taxon>Bacillales</taxon>
        <taxon>Paenibacillaceae</taxon>
        <taxon>Saccharibacillus</taxon>
    </lineage>
</organism>
<dbReference type="RefSeq" id="WP_166277401.1">
    <property type="nucleotide sequence ID" value="NZ_JAAFGS010000007.1"/>
</dbReference>
<accession>A0ABX0FA33</accession>
<keyword evidence="3" id="KW-0804">Transcription</keyword>
<feature type="domain" description="HTH tetR-type" evidence="5">
    <location>
        <begin position="8"/>
        <end position="68"/>
    </location>
</feature>
<dbReference type="Pfam" id="PF00440">
    <property type="entry name" value="TetR_N"/>
    <property type="match status" value="1"/>
</dbReference>
<dbReference type="Proteomes" id="UP000800303">
    <property type="component" value="Unassembled WGS sequence"/>
</dbReference>
<evidence type="ECO:0000259" key="5">
    <source>
        <dbReference type="PROSITE" id="PS50977"/>
    </source>
</evidence>
<feature type="DNA-binding region" description="H-T-H motif" evidence="4">
    <location>
        <begin position="31"/>
        <end position="50"/>
    </location>
</feature>
<keyword evidence="7" id="KW-1185">Reference proteome</keyword>
<evidence type="ECO:0000256" key="1">
    <source>
        <dbReference type="ARBA" id="ARBA00023015"/>
    </source>
</evidence>
<dbReference type="Gene3D" id="1.10.357.10">
    <property type="entry name" value="Tetracycline Repressor, domain 2"/>
    <property type="match status" value="1"/>
</dbReference>
<dbReference type="InterPro" id="IPR050109">
    <property type="entry name" value="HTH-type_TetR-like_transc_reg"/>
</dbReference>
<protein>
    <submittedName>
        <fullName evidence="6">TetR/AcrR family transcriptional regulator</fullName>
    </submittedName>
</protein>
<reference evidence="6 7" key="1">
    <citation type="submission" date="2020-01" db="EMBL/GenBank/DDBJ databases">
        <title>Polyphasic characterisation and genomic insights into a novel alkali tolerant bacterium VR-M41.</title>
        <authorList>
            <person name="Vemuluri V.R."/>
        </authorList>
    </citation>
    <scope>NUCLEOTIDE SEQUENCE [LARGE SCALE GENOMIC DNA]</scope>
    <source>
        <strain evidence="6 7">VR-M41</strain>
    </source>
</reference>
<comment type="caution">
    <text evidence="6">The sequence shown here is derived from an EMBL/GenBank/DDBJ whole genome shotgun (WGS) entry which is preliminary data.</text>
</comment>
<name>A0ABX0FA33_9BACL</name>
<dbReference type="SUPFAM" id="SSF46689">
    <property type="entry name" value="Homeodomain-like"/>
    <property type="match status" value="1"/>
</dbReference>
<dbReference type="PROSITE" id="PS50977">
    <property type="entry name" value="HTH_TETR_2"/>
    <property type="match status" value="1"/>
</dbReference>
<keyword evidence="1" id="KW-0805">Transcription regulation</keyword>
<evidence type="ECO:0000256" key="3">
    <source>
        <dbReference type="ARBA" id="ARBA00023163"/>
    </source>
</evidence>
<evidence type="ECO:0000313" key="7">
    <source>
        <dbReference type="Proteomes" id="UP000800303"/>
    </source>
</evidence>
<evidence type="ECO:0000313" key="6">
    <source>
        <dbReference type="EMBL" id="NGZ77285.1"/>
    </source>
</evidence>
<dbReference type="InterPro" id="IPR023772">
    <property type="entry name" value="DNA-bd_HTH_TetR-type_CS"/>
</dbReference>
<sequence length="175" mass="19758">MARKAASVNRKEELVSAAVDVFAEIGYYRATTAKVAERAGISQPYVFRFFATKEDLLTEALSVSWQRMTEAFRAVIDRAGADTLEEELVEAYVGIMEKHRSEILLQMQAQTIGEPRIVETMRSGFREVRTMVEEAFGRAGIADPKRRTLLFLARGMLCNISMSLDLPELMEEENV</sequence>
<dbReference type="PROSITE" id="PS01081">
    <property type="entry name" value="HTH_TETR_1"/>
    <property type="match status" value="1"/>
</dbReference>
<evidence type="ECO:0000256" key="4">
    <source>
        <dbReference type="PROSITE-ProRule" id="PRU00335"/>
    </source>
</evidence>
<proteinExistence type="predicted"/>
<keyword evidence="2 4" id="KW-0238">DNA-binding</keyword>
<dbReference type="EMBL" id="JAAFGS010000007">
    <property type="protein sequence ID" value="NGZ77285.1"/>
    <property type="molecule type" value="Genomic_DNA"/>
</dbReference>
<dbReference type="PRINTS" id="PR00455">
    <property type="entry name" value="HTHTETR"/>
</dbReference>
<dbReference type="InterPro" id="IPR001647">
    <property type="entry name" value="HTH_TetR"/>
</dbReference>
<gene>
    <name evidence="6" type="ORF">GYN08_18500</name>
</gene>
<evidence type="ECO:0000256" key="2">
    <source>
        <dbReference type="ARBA" id="ARBA00023125"/>
    </source>
</evidence>
<dbReference type="PANTHER" id="PTHR30055:SF234">
    <property type="entry name" value="HTH-TYPE TRANSCRIPTIONAL REGULATOR BETI"/>
    <property type="match status" value="1"/>
</dbReference>
<dbReference type="InterPro" id="IPR009057">
    <property type="entry name" value="Homeodomain-like_sf"/>
</dbReference>
<dbReference type="PANTHER" id="PTHR30055">
    <property type="entry name" value="HTH-TYPE TRANSCRIPTIONAL REGULATOR RUTR"/>
    <property type="match status" value="1"/>
</dbReference>